<dbReference type="NCBIfam" id="TIGR02012">
    <property type="entry name" value="tigrfam_recA"/>
    <property type="match status" value="1"/>
</dbReference>
<dbReference type="GO" id="GO:0005524">
    <property type="term" value="F:ATP binding"/>
    <property type="evidence" value="ECO:0007669"/>
    <property type="project" value="UniProtKB-UniRule"/>
</dbReference>
<dbReference type="PRINTS" id="PR00142">
    <property type="entry name" value="RECA"/>
</dbReference>
<evidence type="ECO:0000256" key="7">
    <source>
        <dbReference type="ARBA" id="ARBA00023172"/>
    </source>
</evidence>
<dbReference type="InterPro" id="IPR020588">
    <property type="entry name" value="RecA_ATP-bd"/>
</dbReference>
<dbReference type="STRING" id="470453.B0680_08895"/>
<proteinExistence type="inferred from homology"/>
<evidence type="ECO:0000259" key="14">
    <source>
        <dbReference type="PROSITE" id="PS50162"/>
    </source>
</evidence>
<dbReference type="Gene3D" id="3.40.50.300">
    <property type="entry name" value="P-loop containing nucleotide triphosphate hydrolases"/>
    <property type="match status" value="1"/>
</dbReference>
<dbReference type="PROSITE" id="PS50163">
    <property type="entry name" value="RECA_3"/>
    <property type="match status" value="1"/>
</dbReference>
<keyword evidence="9 10" id="KW-0742">SOS response</keyword>
<keyword evidence="6 10" id="KW-0238">DNA-binding</keyword>
<comment type="caution">
    <text evidence="16">The sequence shown here is derived from an EMBL/GenBank/DDBJ whole genome shotgun (WGS) entry which is preliminary data.</text>
</comment>
<dbReference type="OrthoDB" id="9776733at2"/>
<dbReference type="CDD" id="cd00983">
    <property type="entry name" value="RecA"/>
    <property type="match status" value="1"/>
</dbReference>
<comment type="similarity">
    <text evidence="1 10 12">Belongs to the RecA family.</text>
</comment>
<evidence type="ECO:0000313" key="17">
    <source>
        <dbReference type="Proteomes" id="UP000189800"/>
    </source>
</evidence>
<dbReference type="Pfam" id="PF21096">
    <property type="entry name" value="RecA_C"/>
    <property type="match status" value="1"/>
</dbReference>
<dbReference type="PROSITE" id="PS00321">
    <property type="entry name" value="RECA_1"/>
    <property type="match status" value="1"/>
</dbReference>
<dbReference type="PROSITE" id="PS50162">
    <property type="entry name" value="RECA_2"/>
    <property type="match status" value="1"/>
</dbReference>
<keyword evidence="5 10" id="KW-0067">ATP-binding</keyword>
<evidence type="ECO:0000259" key="15">
    <source>
        <dbReference type="PROSITE" id="PS50163"/>
    </source>
</evidence>
<evidence type="ECO:0000256" key="12">
    <source>
        <dbReference type="RuleBase" id="RU004527"/>
    </source>
</evidence>
<dbReference type="GO" id="GO:0005829">
    <property type="term" value="C:cytosol"/>
    <property type="evidence" value="ECO:0007669"/>
    <property type="project" value="TreeGrafter"/>
</dbReference>
<comment type="function">
    <text evidence="10">Can catalyze the hydrolysis of ATP in the presence of single-stranded DNA, the ATP-dependent uptake of single-stranded DNA by duplex DNA, and the ATP-dependent hybridization of homologous single-stranded DNAs. It interacts with LexA causing its activation and leading to its autocatalytic cleavage.</text>
</comment>
<evidence type="ECO:0000256" key="9">
    <source>
        <dbReference type="ARBA" id="ARBA00023236"/>
    </source>
</evidence>
<dbReference type="InterPro" id="IPR049261">
    <property type="entry name" value="RecA-like_C"/>
</dbReference>
<dbReference type="RefSeq" id="WP_078254744.1">
    <property type="nucleotide sequence ID" value="NZ_MUYU01000025.1"/>
</dbReference>
<dbReference type="SUPFAM" id="SSF52540">
    <property type="entry name" value="P-loop containing nucleoside triphosphate hydrolases"/>
    <property type="match status" value="1"/>
</dbReference>
<gene>
    <name evidence="10" type="primary">recA</name>
    <name evidence="16" type="ORF">B0680_08895</name>
</gene>
<keyword evidence="3 10" id="KW-0547">Nucleotide-binding</keyword>
<evidence type="ECO:0000256" key="8">
    <source>
        <dbReference type="ARBA" id="ARBA00023204"/>
    </source>
</evidence>
<dbReference type="EMBL" id="MUYU01000025">
    <property type="protein sequence ID" value="OOS22922.1"/>
    <property type="molecule type" value="Genomic_DNA"/>
</dbReference>
<evidence type="ECO:0000256" key="1">
    <source>
        <dbReference type="ARBA" id="ARBA00009391"/>
    </source>
</evidence>
<name>A0A1T0CKP9_9GAMM</name>
<organism evidence="16 17">
    <name type="scientific">Moraxella pluranimalium</name>
    <dbReference type="NCBI Taxonomy" id="470453"/>
    <lineage>
        <taxon>Bacteria</taxon>
        <taxon>Pseudomonadati</taxon>
        <taxon>Pseudomonadota</taxon>
        <taxon>Gammaproteobacteria</taxon>
        <taxon>Moraxellales</taxon>
        <taxon>Moraxellaceae</taxon>
        <taxon>Moraxella</taxon>
    </lineage>
</organism>
<dbReference type="InterPro" id="IPR020587">
    <property type="entry name" value="RecA_monomer-monomer_interface"/>
</dbReference>
<sequence>MDENKEKALKAALAQIEKQFGKNTIMHLGDESAKLDVDVVSTGSLGLDIALGIGGLPKGRIIEIFGPESSGKTTLTLQTIAECQKQGGTCAFIDAEHALDPIYAKKLGVDIDALLVSQPDNGEQALEIADMLVRSGAIDMIVVDSVAALTPKAEIEGEMGDSHMGLQARLMSQALRKITGNAKRSNCMVIFINQIRMKIGVMFGSPETTTGGNALKFYASVRLDIRRIGSVKEGEEIVGSDTRVKVIKNKMAPPFRQTEFQIMYGEGINRLGEVIDLGVDIGAVGKSGAWYSYGDGKIGQGKANTVKYLQENPAIAAEIETKIREAKLATKPAASADEPDEVPEYVEGMEDGDAF</sequence>
<dbReference type="GO" id="GO:0006310">
    <property type="term" value="P:DNA recombination"/>
    <property type="evidence" value="ECO:0007669"/>
    <property type="project" value="UniProtKB-UniRule"/>
</dbReference>
<comment type="subcellular location">
    <subcellularLocation>
        <location evidence="10">Cytoplasm</location>
    </subcellularLocation>
</comment>
<dbReference type="HAMAP" id="MF_00268">
    <property type="entry name" value="RecA"/>
    <property type="match status" value="1"/>
</dbReference>
<dbReference type="GO" id="GO:0003684">
    <property type="term" value="F:damaged DNA binding"/>
    <property type="evidence" value="ECO:0007669"/>
    <property type="project" value="UniProtKB-UniRule"/>
</dbReference>
<evidence type="ECO:0000313" key="16">
    <source>
        <dbReference type="EMBL" id="OOS22922.1"/>
    </source>
</evidence>
<dbReference type="InterPro" id="IPR049428">
    <property type="entry name" value="RecA-like_N"/>
</dbReference>
<evidence type="ECO:0000256" key="13">
    <source>
        <dbReference type="SAM" id="MobiDB-lite"/>
    </source>
</evidence>
<dbReference type="SMART" id="SM00382">
    <property type="entry name" value="AAA"/>
    <property type="match status" value="1"/>
</dbReference>
<dbReference type="InterPro" id="IPR023400">
    <property type="entry name" value="RecA_C_sf"/>
</dbReference>
<dbReference type="InterPro" id="IPR013765">
    <property type="entry name" value="DNA_recomb/repair_RecA"/>
</dbReference>
<dbReference type="PANTHER" id="PTHR45900:SF1">
    <property type="entry name" value="MITOCHONDRIAL DNA REPAIR PROTEIN RECA HOMOLOG-RELATED"/>
    <property type="match status" value="1"/>
</dbReference>
<dbReference type="Pfam" id="PF00154">
    <property type="entry name" value="RecA_N"/>
    <property type="match status" value="1"/>
</dbReference>
<evidence type="ECO:0000256" key="2">
    <source>
        <dbReference type="ARBA" id="ARBA00015553"/>
    </source>
</evidence>
<feature type="region of interest" description="Disordered" evidence="13">
    <location>
        <begin position="329"/>
        <end position="355"/>
    </location>
</feature>
<dbReference type="InterPro" id="IPR003593">
    <property type="entry name" value="AAA+_ATPase"/>
</dbReference>
<feature type="compositionally biased region" description="Acidic residues" evidence="13">
    <location>
        <begin position="337"/>
        <end position="355"/>
    </location>
</feature>
<dbReference type="InterPro" id="IPR020584">
    <property type="entry name" value="DNA_recomb/repair_RecA_CS"/>
</dbReference>
<dbReference type="GO" id="GO:0003697">
    <property type="term" value="F:single-stranded DNA binding"/>
    <property type="evidence" value="ECO:0007669"/>
    <property type="project" value="UniProtKB-UniRule"/>
</dbReference>
<dbReference type="PANTHER" id="PTHR45900">
    <property type="entry name" value="RECA"/>
    <property type="match status" value="1"/>
</dbReference>
<feature type="domain" description="RecA family profile 1" evidence="14">
    <location>
        <begin position="36"/>
        <end position="195"/>
    </location>
</feature>
<dbReference type="AlphaFoldDB" id="A0A1T0CKP9"/>
<evidence type="ECO:0000256" key="4">
    <source>
        <dbReference type="ARBA" id="ARBA00022763"/>
    </source>
</evidence>
<dbReference type="Proteomes" id="UP000189800">
    <property type="component" value="Unassembled WGS sequence"/>
</dbReference>
<dbReference type="SUPFAM" id="SSF54752">
    <property type="entry name" value="RecA protein, C-terminal domain"/>
    <property type="match status" value="1"/>
</dbReference>
<keyword evidence="7 10" id="KW-0233">DNA recombination</keyword>
<dbReference type="GO" id="GO:0140664">
    <property type="term" value="F:ATP-dependent DNA damage sensor activity"/>
    <property type="evidence" value="ECO:0007669"/>
    <property type="project" value="InterPro"/>
</dbReference>
<dbReference type="FunFam" id="3.40.50.300:FF:000087">
    <property type="entry name" value="Recombinase RecA"/>
    <property type="match status" value="1"/>
</dbReference>
<protein>
    <recommendedName>
        <fullName evidence="2 10">Protein RecA</fullName>
    </recommendedName>
    <alternativeName>
        <fullName evidence="10 11">Recombinase A</fullName>
    </alternativeName>
</protein>
<evidence type="ECO:0000256" key="6">
    <source>
        <dbReference type="ARBA" id="ARBA00023125"/>
    </source>
</evidence>
<keyword evidence="4 10" id="KW-0227">DNA damage</keyword>
<keyword evidence="10" id="KW-0963">Cytoplasm</keyword>
<dbReference type="GO" id="GO:0009432">
    <property type="term" value="P:SOS response"/>
    <property type="evidence" value="ECO:0007669"/>
    <property type="project" value="UniProtKB-UniRule"/>
</dbReference>
<feature type="domain" description="RecA family profile 2" evidence="15">
    <location>
        <begin position="200"/>
        <end position="273"/>
    </location>
</feature>
<feature type="binding site" evidence="10">
    <location>
        <begin position="66"/>
        <end position="73"/>
    </location>
    <ligand>
        <name>ATP</name>
        <dbReference type="ChEBI" id="CHEBI:30616"/>
    </ligand>
</feature>
<evidence type="ECO:0000256" key="10">
    <source>
        <dbReference type="HAMAP-Rule" id="MF_00268"/>
    </source>
</evidence>
<keyword evidence="17" id="KW-1185">Reference proteome</keyword>
<reference evidence="16 17" key="1">
    <citation type="submission" date="2017-02" db="EMBL/GenBank/DDBJ databases">
        <title>Draft genome sequence of Moraxella pluranimalium CCUG 54913T type strain.</title>
        <authorList>
            <person name="Salva-Serra F."/>
            <person name="Engstrom-Jakobsson H."/>
            <person name="Thorell K."/>
            <person name="Jaen-Luchoro D."/>
            <person name="Gonzales-Siles L."/>
            <person name="Karlsson R."/>
            <person name="Yazdan S."/>
            <person name="Boulund F."/>
            <person name="Johnning A."/>
            <person name="Engstrand L."/>
            <person name="Kristiansson E."/>
            <person name="Moore E."/>
        </authorList>
    </citation>
    <scope>NUCLEOTIDE SEQUENCE [LARGE SCALE GENOMIC DNA]</scope>
    <source>
        <strain evidence="16 17">CCUG 54913</strain>
    </source>
</reference>
<dbReference type="InterPro" id="IPR027417">
    <property type="entry name" value="P-loop_NTPase"/>
</dbReference>
<evidence type="ECO:0000256" key="5">
    <source>
        <dbReference type="ARBA" id="ARBA00022840"/>
    </source>
</evidence>
<dbReference type="GO" id="GO:0006281">
    <property type="term" value="P:DNA repair"/>
    <property type="evidence" value="ECO:0007669"/>
    <property type="project" value="UniProtKB-UniRule"/>
</dbReference>
<evidence type="ECO:0000256" key="11">
    <source>
        <dbReference type="RuleBase" id="RU000526"/>
    </source>
</evidence>
<keyword evidence="8 10" id="KW-0234">DNA repair</keyword>
<evidence type="ECO:0000256" key="3">
    <source>
        <dbReference type="ARBA" id="ARBA00022741"/>
    </source>
</evidence>
<accession>A0A1T0CKP9</accession>